<dbReference type="RefSeq" id="WP_014369068.1">
    <property type="nucleotide sequence ID" value="NC_016935.1"/>
</dbReference>
<dbReference type="Proteomes" id="UP000007523">
    <property type="component" value="Chromosome"/>
</dbReference>
<protein>
    <recommendedName>
        <fullName evidence="3">Ricin B lectin domain-containing protein</fullName>
    </recommendedName>
</protein>
<dbReference type="HOGENOM" id="CLU_1371040_0_0_9"/>
<dbReference type="AlphaFoldDB" id="H6N9V7"/>
<keyword evidence="2" id="KW-1185">Reference proteome</keyword>
<gene>
    <name evidence="1" type="ORF">PM3016_1562</name>
</gene>
<organism evidence="1 2">
    <name type="scientific">Paenibacillus mucilaginosus 3016</name>
    <dbReference type="NCBI Taxonomy" id="1116391"/>
    <lineage>
        <taxon>Bacteria</taxon>
        <taxon>Bacillati</taxon>
        <taxon>Bacillota</taxon>
        <taxon>Bacilli</taxon>
        <taxon>Bacillales</taxon>
        <taxon>Paenibacillaceae</taxon>
        <taxon>Paenibacillus</taxon>
    </lineage>
</organism>
<reference evidence="1 2" key="1">
    <citation type="journal article" date="2012" name="J. Bacteriol.">
        <title>Complete Genome Sequence of Paenibacillus mucilaginosus 3016, a Bacterium Functional as Microbial Fertilizer.</title>
        <authorList>
            <person name="Ma M."/>
            <person name="Wang Z."/>
            <person name="Li L."/>
            <person name="Jiang X."/>
            <person name="Guan D."/>
            <person name="Cao F."/>
            <person name="Chen H."/>
            <person name="Wang X."/>
            <person name="Shen D."/>
            <person name="Du B."/>
            <person name="Li J."/>
        </authorList>
    </citation>
    <scope>NUCLEOTIDE SEQUENCE [LARGE SCALE GENOMIC DNA]</scope>
    <source>
        <strain evidence="1 2">3016</strain>
    </source>
</reference>
<proteinExistence type="predicted"/>
<evidence type="ECO:0000313" key="1">
    <source>
        <dbReference type="EMBL" id="AFC28485.1"/>
    </source>
</evidence>
<dbReference type="KEGG" id="pmq:PM3016_1562"/>
<accession>H6N9V7</accession>
<name>H6N9V7_9BACL</name>
<evidence type="ECO:0000313" key="2">
    <source>
        <dbReference type="Proteomes" id="UP000007523"/>
    </source>
</evidence>
<sequence>MNFNLYDPNYALYTHPYPRNFYPCSCWYGDYTHPQDRDYPIYNNDGEQYPYYPSQVLIPTRQYNVTLQNQGNSPYKNWYLDIDGNTGRVILSENQFSGVFWSLTNHGNGIVTIQNQGNSHYKNWYLDIDGNTGQVILSQNQFSGVFWRVSNHGNGIVTLQNQGNSPYKNWYLDIDGNTGRVILSQNQFSGVFWNLTRST</sequence>
<dbReference type="EMBL" id="CP003235">
    <property type="protein sequence ID" value="AFC28485.1"/>
    <property type="molecule type" value="Genomic_DNA"/>
</dbReference>
<evidence type="ECO:0008006" key="3">
    <source>
        <dbReference type="Google" id="ProtNLM"/>
    </source>
</evidence>